<sequence>MKKTNDQVSAPTQNRSGQPSSTLCPPALHPYCPTRHMNTHPIENNNEQPPLPPHRPRSKPLLAYSYLLSYTLQSSHPFPLALVVLQRTLRSGCLPVPQTRVLLSSAWLERRCLSQSVADILL</sequence>
<organism evidence="2 3">
    <name type="scientific">Vigna unguiculata</name>
    <name type="common">Cowpea</name>
    <dbReference type="NCBI Taxonomy" id="3917"/>
    <lineage>
        <taxon>Eukaryota</taxon>
        <taxon>Viridiplantae</taxon>
        <taxon>Streptophyta</taxon>
        <taxon>Embryophyta</taxon>
        <taxon>Tracheophyta</taxon>
        <taxon>Spermatophyta</taxon>
        <taxon>Magnoliopsida</taxon>
        <taxon>eudicotyledons</taxon>
        <taxon>Gunneridae</taxon>
        <taxon>Pentapetalae</taxon>
        <taxon>rosids</taxon>
        <taxon>fabids</taxon>
        <taxon>Fabales</taxon>
        <taxon>Fabaceae</taxon>
        <taxon>Papilionoideae</taxon>
        <taxon>50 kb inversion clade</taxon>
        <taxon>NPAAA clade</taxon>
        <taxon>indigoferoid/millettioid clade</taxon>
        <taxon>Phaseoleae</taxon>
        <taxon>Vigna</taxon>
    </lineage>
</organism>
<evidence type="ECO:0000313" key="3">
    <source>
        <dbReference type="Proteomes" id="UP000501690"/>
    </source>
</evidence>
<reference evidence="2 3" key="1">
    <citation type="submission" date="2019-04" db="EMBL/GenBank/DDBJ databases">
        <title>An improved genome assembly and genetic linkage map for asparagus bean, Vigna unguiculata ssp. sesquipedialis.</title>
        <authorList>
            <person name="Xia Q."/>
            <person name="Zhang R."/>
            <person name="Dong Y."/>
        </authorList>
    </citation>
    <scope>NUCLEOTIDE SEQUENCE [LARGE SCALE GENOMIC DNA]</scope>
    <source>
        <tissue evidence="2">Leaf</tissue>
    </source>
</reference>
<keyword evidence="3" id="KW-1185">Reference proteome</keyword>
<feature type="compositionally biased region" description="Polar residues" evidence="1">
    <location>
        <begin position="1"/>
        <end position="23"/>
    </location>
</feature>
<feature type="region of interest" description="Disordered" evidence="1">
    <location>
        <begin position="1"/>
        <end position="56"/>
    </location>
</feature>
<protein>
    <submittedName>
        <fullName evidence="2">Uncharacterized protein</fullName>
    </submittedName>
</protein>
<gene>
    <name evidence="2" type="ORF">DEO72_LG2g4373</name>
</gene>
<evidence type="ECO:0000313" key="2">
    <source>
        <dbReference type="EMBL" id="QCD84023.1"/>
    </source>
</evidence>
<dbReference type="AlphaFoldDB" id="A0A4D6L693"/>
<dbReference type="EMBL" id="CP039346">
    <property type="protein sequence ID" value="QCD84023.1"/>
    <property type="molecule type" value="Genomic_DNA"/>
</dbReference>
<proteinExistence type="predicted"/>
<evidence type="ECO:0000256" key="1">
    <source>
        <dbReference type="SAM" id="MobiDB-lite"/>
    </source>
</evidence>
<accession>A0A4D6L693</accession>
<name>A0A4D6L693_VIGUN</name>
<dbReference type="Proteomes" id="UP000501690">
    <property type="component" value="Linkage Group LG2"/>
</dbReference>